<name>A0A238ZP23_9FLAO</name>
<keyword evidence="2" id="KW-1185">Reference proteome</keyword>
<evidence type="ECO:0000313" key="1">
    <source>
        <dbReference type="EMBL" id="SNR85107.1"/>
    </source>
</evidence>
<dbReference type="EMBL" id="FZNY01000003">
    <property type="protein sequence ID" value="SNR85107.1"/>
    <property type="molecule type" value="Genomic_DNA"/>
</dbReference>
<dbReference type="RefSeq" id="WP_143337117.1">
    <property type="nucleotide sequence ID" value="NZ_BMEP01000001.1"/>
</dbReference>
<sequence>MRNYLKLIFFVTILFTLFSMSQMENIFTISIDDIKSVMNSDKKEFVVHKNQNKKLKISSTLLPKTTDIMIWKKSQYELMVNCSRQGGCGAESMNLKFSLGDNFYLFDLKDFNIGSYKLFYSVKDDEMIVFDLLVK</sequence>
<protein>
    <submittedName>
        <fullName evidence="1">Uncharacterized protein</fullName>
    </submittedName>
</protein>
<organism evidence="1 2">
    <name type="scientific">Dokdonia pacifica</name>
    <dbReference type="NCBI Taxonomy" id="1627892"/>
    <lineage>
        <taxon>Bacteria</taxon>
        <taxon>Pseudomonadati</taxon>
        <taxon>Bacteroidota</taxon>
        <taxon>Flavobacteriia</taxon>
        <taxon>Flavobacteriales</taxon>
        <taxon>Flavobacteriaceae</taxon>
        <taxon>Dokdonia</taxon>
    </lineage>
</organism>
<proteinExistence type="predicted"/>
<accession>A0A238ZP23</accession>
<reference evidence="1 2" key="1">
    <citation type="submission" date="2017-06" db="EMBL/GenBank/DDBJ databases">
        <authorList>
            <person name="Kim H.J."/>
            <person name="Triplett B.A."/>
        </authorList>
    </citation>
    <scope>NUCLEOTIDE SEQUENCE [LARGE SCALE GENOMIC DNA]</scope>
    <source>
        <strain evidence="1 2">DSM 25597</strain>
    </source>
</reference>
<dbReference type="AlphaFoldDB" id="A0A238ZP23"/>
<dbReference type="Proteomes" id="UP000198379">
    <property type="component" value="Unassembled WGS sequence"/>
</dbReference>
<evidence type="ECO:0000313" key="2">
    <source>
        <dbReference type="Proteomes" id="UP000198379"/>
    </source>
</evidence>
<gene>
    <name evidence="1" type="ORF">SAMN06265376_103401</name>
</gene>